<feature type="signal peptide" evidence="1">
    <location>
        <begin position="1"/>
        <end position="22"/>
    </location>
</feature>
<keyword evidence="3" id="KW-1185">Reference proteome</keyword>
<sequence length="174" mass="18129">MYRAIILSLPLLAASVSTVALPSPVRAAMQDGEEAVAPCKSPKQKKKNKLFGSIIGAVADRTVGSNPITNFIPYNTMATTLTDAIACKLDKDEQKKAAEATEAVVTRSVGASESWTSDTREGVSGTSTVTASTQIASGGTCRTVTDVIIVNGEETSVDKKMCRAPGQSAYVVSV</sequence>
<proteinExistence type="predicted"/>
<evidence type="ECO:0000313" key="3">
    <source>
        <dbReference type="Proteomes" id="UP000549617"/>
    </source>
</evidence>
<feature type="chain" id="PRO_5030557455" evidence="1">
    <location>
        <begin position="23"/>
        <end position="174"/>
    </location>
</feature>
<evidence type="ECO:0000256" key="1">
    <source>
        <dbReference type="SAM" id="SignalP"/>
    </source>
</evidence>
<organism evidence="2 3">
    <name type="scientific">Sphingobium boeckii</name>
    <dbReference type="NCBI Taxonomy" id="1082345"/>
    <lineage>
        <taxon>Bacteria</taxon>
        <taxon>Pseudomonadati</taxon>
        <taxon>Pseudomonadota</taxon>
        <taxon>Alphaproteobacteria</taxon>
        <taxon>Sphingomonadales</taxon>
        <taxon>Sphingomonadaceae</taxon>
        <taxon>Sphingobium</taxon>
    </lineage>
</organism>
<dbReference type="Proteomes" id="UP000549617">
    <property type="component" value="Unassembled WGS sequence"/>
</dbReference>
<accession>A0A7W9AES0</accession>
<keyword evidence="1" id="KW-0732">Signal</keyword>
<evidence type="ECO:0000313" key="2">
    <source>
        <dbReference type="EMBL" id="MBB5684337.1"/>
    </source>
</evidence>
<protein>
    <submittedName>
        <fullName evidence="2">Surface antigen</fullName>
    </submittedName>
</protein>
<gene>
    <name evidence="2" type="ORF">FHS49_000328</name>
</gene>
<comment type="caution">
    <text evidence="2">The sequence shown here is derived from an EMBL/GenBank/DDBJ whole genome shotgun (WGS) entry which is preliminary data.</text>
</comment>
<reference evidence="2 3" key="1">
    <citation type="submission" date="2020-08" db="EMBL/GenBank/DDBJ databases">
        <title>Genomic Encyclopedia of Type Strains, Phase IV (KMG-IV): sequencing the most valuable type-strain genomes for metagenomic binning, comparative biology and taxonomic classification.</title>
        <authorList>
            <person name="Goeker M."/>
        </authorList>
    </citation>
    <scope>NUCLEOTIDE SEQUENCE [LARGE SCALE GENOMIC DNA]</scope>
    <source>
        <strain evidence="2 3">DSM 25079</strain>
    </source>
</reference>
<name>A0A7W9AES0_9SPHN</name>
<dbReference type="AlphaFoldDB" id="A0A7W9AES0"/>
<dbReference type="RefSeq" id="WP_184014573.1">
    <property type="nucleotide sequence ID" value="NZ_JACIJC010000001.1"/>
</dbReference>
<dbReference type="EMBL" id="JACIJC010000001">
    <property type="protein sequence ID" value="MBB5684337.1"/>
    <property type="molecule type" value="Genomic_DNA"/>
</dbReference>